<evidence type="ECO:0000256" key="1">
    <source>
        <dbReference type="ARBA" id="ARBA00004651"/>
    </source>
</evidence>
<dbReference type="InterPro" id="IPR039421">
    <property type="entry name" value="Type_1_exporter"/>
</dbReference>
<dbReference type="EMBL" id="JAQFWP010000002">
    <property type="protein sequence ID" value="MDA2803267.1"/>
    <property type="molecule type" value="Genomic_DNA"/>
</dbReference>
<feature type="transmembrane region" description="Helical" evidence="8">
    <location>
        <begin position="284"/>
        <end position="309"/>
    </location>
</feature>
<dbReference type="Pfam" id="PF00005">
    <property type="entry name" value="ABC_tran"/>
    <property type="match status" value="1"/>
</dbReference>
<feature type="transmembrane region" description="Helical" evidence="8">
    <location>
        <begin position="68"/>
        <end position="91"/>
    </location>
</feature>
<dbReference type="SUPFAM" id="SSF52540">
    <property type="entry name" value="P-loop containing nucleoside triphosphate hydrolases"/>
    <property type="match status" value="1"/>
</dbReference>
<feature type="transmembrane region" description="Helical" evidence="8">
    <location>
        <begin position="168"/>
        <end position="190"/>
    </location>
</feature>
<dbReference type="PROSITE" id="PS50893">
    <property type="entry name" value="ABC_TRANSPORTER_2"/>
    <property type="match status" value="1"/>
</dbReference>
<accession>A0ABT4TF09</accession>
<dbReference type="InterPro" id="IPR036640">
    <property type="entry name" value="ABC1_TM_sf"/>
</dbReference>
<feature type="region of interest" description="Disordered" evidence="7">
    <location>
        <begin position="330"/>
        <end position="349"/>
    </location>
</feature>
<reference evidence="11" key="1">
    <citation type="submission" date="2023-01" db="EMBL/GenBank/DDBJ databases">
        <title>Draft genome sequence of Nocardiopsis sp. LSu2-4 isolated from halophytes.</title>
        <authorList>
            <person name="Duangmal K."/>
            <person name="Chantavorakit T."/>
        </authorList>
    </citation>
    <scope>NUCLEOTIDE SEQUENCE</scope>
    <source>
        <strain evidence="11">LSu2-4</strain>
    </source>
</reference>
<dbReference type="SUPFAM" id="SSF90123">
    <property type="entry name" value="ABC transporter transmembrane region"/>
    <property type="match status" value="1"/>
</dbReference>
<keyword evidence="2 8" id="KW-0812">Transmembrane</keyword>
<name>A0ABT4TF09_9ACTN</name>
<evidence type="ECO:0000256" key="4">
    <source>
        <dbReference type="ARBA" id="ARBA00022840"/>
    </source>
</evidence>
<feature type="domain" description="ABC transporter" evidence="9">
    <location>
        <begin position="352"/>
        <end position="587"/>
    </location>
</feature>
<dbReference type="PROSITE" id="PS50929">
    <property type="entry name" value="ABC_TM1F"/>
    <property type="match status" value="1"/>
</dbReference>
<evidence type="ECO:0000256" key="5">
    <source>
        <dbReference type="ARBA" id="ARBA00022989"/>
    </source>
</evidence>
<dbReference type="InterPro" id="IPR011527">
    <property type="entry name" value="ABC1_TM_dom"/>
</dbReference>
<keyword evidence="3" id="KW-0547">Nucleotide-binding</keyword>
<evidence type="ECO:0000313" key="12">
    <source>
        <dbReference type="Proteomes" id="UP001165685"/>
    </source>
</evidence>
<evidence type="ECO:0000259" key="10">
    <source>
        <dbReference type="PROSITE" id="PS50929"/>
    </source>
</evidence>
<dbReference type="Pfam" id="PF00664">
    <property type="entry name" value="ABC_membrane"/>
    <property type="match status" value="1"/>
</dbReference>
<feature type="transmembrane region" description="Helical" evidence="8">
    <location>
        <begin position="28"/>
        <end position="48"/>
    </location>
</feature>
<dbReference type="PANTHER" id="PTHR43394">
    <property type="entry name" value="ATP-DEPENDENT PERMEASE MDL1, MITOCHONDRIAL"/>
    <property type="match status" value="1"/>
</dbReference>
<evidence type="ECO:0000256" key="3">
    <source>
        <dbReference type="ARBA" id="ARBA00022741"/>
    </source>
</evidence>
<dbReference type="Proteomes" id="UP001165685">
    <property type="component" value="Unassembled WGS sequence"/>
</dbReference>
<dbReference type="InterPro" id="IPR017871">
    <property type="entry name" value="ABC_transporter-like_CS"/>
</dbReference>
<evidence type="ECO:0000313" key="11">
    <source>
        <dbReference type="EMBL" id="MDA2803267.1"/>
    </source>
</evidence>
<dbReference type="InterPro" id="IPR027417">
    <property type="entry name" value="P-loop_NTPase"/>
</dbReference>
<comment type="subcellular location">
    <subcellularLocation>
        <location evidence="1">Cell membrane</location>
        <topology evidence="1">Multi-pass membrane protein</topology>
    </subcellularLocation>
</comment>
<evidence type="ECO:0000256" key="7">
    <source>
        <dbReference type="SAM" id="MobiDB-lite"/>
    </source>
</evidence>
<protein>
    <submittedName>
        <fullName evidence="11">ABC transporter ATP-binding protein</fullName>
    </submittedName>
</protein>
<feature type="transmembrane region" description="Helical" evidence="8">
    <location>
        <begin position="250"/>
        <end position="272"/>
    </location>
</feature>
<keyword evidence="4 11" id="KW-0067">ATP-binding</keyword>
<dbReference type="PROSITE" id="PS00211">
    <property type="entry name" value="ABC_TRANSPORTER_1"/>
    <property type="match status" value="1"/>
</dbReference>
<dbReference type="GO" id="GO:0005524">
    <property type="term" value="F:ATP binding"/>
    <property type="evidence" value="ECO:0007669"/>
    <property type="project" value="UniProtKB-KW"/>
</dbReference>
<keyword evidence="12" id="KW-1185">Reference proteome</keyword>
<dbReference type="Gene3D" id="1.20.1560.10">
    <property type="entry name" value="ABC transporter type 1, transmembrane domain"/>
    <property type="match status" value="1"/>
</dbReference>
<dbReference type="PANTHER" id="PTHR43394:SF1">
    <property type="entry name" value="ATP-BINDING CASSETTE SUB-FAMILY B MEMBER 10, MITOCHONDRIAL"/>
    <property type="match status" value="1"/>
</dbReference>
<evidence type="ECO:0000256" key="2">
    <source>
        <dbReference type="ARBA" id="ARBA00022692"/>
    </source>
</evidence>
<sequence>MPNRSRTASPPTLVPLLRGRLRPYAPQIALLLALQLVQALGMLLLPALNADIVDHGVVRGDTGYILRQGGLMLAATLVQATAAAAAVYLGAKTSMGLGRDLRSALFGRVQGFSAEEFGRFGAPSLITRTTNDVQQIQMLIFVLLTLLVTAPLMGFGGIAMALRQDTALTGVLVVAIPVLVAAVSLVIAAMTGPSQLMQGRIDEVNRVLREQITGIRVIRAFVRERGEHERFGAANTALTGVAQRLGRLQAYFGASAITVSSLASVAVVALGGPRIVDDDMQAGALIAFLNYLAQILIAVMMAMSVFVLAPRARVAAGRIKEVLDTEPATIGAAPRDAAPAPSPQADGPPGRLDLSGVVFSYPGAEHPVLHGVDLSVRPGETTAVIGSTGAGKTTLVKLVARLLTPDEGSVRIDGTDVRDLDRGALARTIGLVPQRAHLFSGTIASNLRYGDPDADTGRLWQALEIAQAADFVRGLPDGPDSVIGQGGTTVSGGQRQRLAIARALVARPRIYVFDDAFSALDTATDAAVRSALDEHLGDAARLVVAQRVSTIRSADRIVVLDAGRVEAVGTHDELVAASATYAEIVDSQLVPEEAS</sequence>
<feature type="transmembrane region" description="Helical" evidence="8">
    <location>
        <begin position="138"/>
        <end position="162"/>
    </location>
</feature>
<evidence type="ECO:0000259" key="9">
    <source>
        <dbReference type="PROSITE" id="PS50893"/>
    </source>
</evidence>
<dbReference type="SMART" id="SM00382">
    <property type="entry name" value="AAA"/>
    <property type="match status" value="1"/>
</dbReference>
<evidence type="ECO:0000256" key="6">
    <source>
        <dbReference type="ARBA" id="ARBA00023136"/>
    </source>
</evidence>
<dbReference type="InterPro" id="IPR003439">
    <property type="entry name" value="ABC_transporter-like_ATP-bd"/>
</dbReference>
<organism evidence="11 12">
    <name type="scientific">Nocardiopsis suaedae</name>
    <dbReference type="NCBI Taxonomy" id="3018444"/>
    <lineage>
        <taxon>Bacteria</taxon>
        <taxon>Bacillati</taxon>
        <taxon>Actinomycetota</taxon>
        <taxon>Actinomycetes</taxon>
        <taxon>Streptosporangiales</taxon>
        <taxon>Nocardiopsidaceae</taxon>
        <taxon>Nocardiopsis</taxon>
    </lineage>
</organism>
<dbReference type="RefSeq" id="WP_270675561.1">
    <property type="nucleotide sequence ID" value="NZ_JAQFWP010000002.1"/>
</dbReference>
<gene>
    <name evidence="11" type="ORF">O4U47_01980</name>
</gene>
<keyword evidence="5 8" id="KW-1133">Transmembrane helix</keyword>
<feature type="domain" description="ABC transmembrane type-1" evidence="10">
    <location>
        <begin position="29"/>
        <end position="311"/>
    </location>
</feature>
<dbReference type="CDD" id="cd18548">
    <property type="entry name" value="ABC_6TM_Tm287_like"/>
    <property type="match status" value="1"/>
</dbReference>
<dbReference type="InterPro" id="IPR003593">
    <property type="entry name" value="AAA+_ATPase"/>
</dbReference>
<keyword evidence="6 8" id="KW-0472">Membrane</keyword>
<proteinExistence type="predicted"/>
<evidence type="ECO:0000256" key="8">
    <source>
        <dbReference type="SAM" id="Phobius"/>
    </source>
</evidence>
<comment type="caution">
    <text evidence="11">The sequence shown here is derived from an EMBL/GenBank/DDBJ whole genome shotgun (WGS) entry which is preliminary data.</text>
</comment>
<dbReference type="Gene3D" id="3.40.50.300">
    <property type="entry name" value="P-loop containing nucleotide triphosphate hydrolases"/>
    <property type="match status" value="1"/>
</dbReference>